<reference evidence="1" key="2">
    <citation type="submission" date="2020-08" db="EMBL/GenBank/DDBJ databases">
        <title>Plant Genome Project.</title>
        <authorList>
            <person name="Zhang R.-G."/>
        </authorList>
    </citation>
    <scope>NUCLEOTIDE SEQUENCE</scope>
    <source>
        <strain evidence="1">Huo1</strain>
        <tissue evidence="1">Leaf</tissue>
    </source>
</reference>
<dbReference type="AlphaFoldDB" id="A0A8X8XVZ3"/>
<protein>
    <submittedName>
        <fullName evidence="1">Uncharacterized protein</fullName>
    </submittedName>
</protein>
<gene>
    <name evidence="1" type="ORF">SASPL_117682</name>
</gene>
<accession>A0A8X8XVZ3</accession>
<dbReference type="EMBL" id="PNBA02000006">
    <property type="protein sequence ID" value="KAG6421133.1"/>
    <property type="molecule type" value="Genomic_DNA"/>
</dbReference>
<evidence type="ECO:0000313" key="1">
    <source>
        <dbReference type="EMBL" id="KAG6421133.1"/>
    </source>
</evidence>
<proteinExistence type="predicted"/>
<sequence length="86" mass="9589">MDKTRSFYTSSFKIRLYRPNQTLFTPPLSLDSSTPNHFPFLDSSRDSSTPIGSENPVTSMRFCGARIVQLATCNLAISRVQLAMGI</sequence>
<keyword evidence="2" id="KW-1185">Reference proteome</keyword>
<comment type="caution">
    <text evidence="1">The sequence shown here is derived from an EMBL/GenBank/DDBJ whole genome shotgun (WGS) entry which is preliminary data.</text>
</comment>
<evidence type="ECO:0000313" key="2">
    <source>
        <dbReference type="Proteomes" id="UP000298416"/>
    </source>
</evidence>
<name>A0A8X8XVZ3_SALSN</name>
<organism evidence="1">
    <name type="scientific">Salvia splendens</name>
    <name type="common">Scarlet sage</name>
    <dbReference type="NCBI Taxonomy" id="180675"/>
    <lineage>
        <taxon>Eukaryota</taxon>
        <taxon>Viridiplantae</taxon>
        <taxon>Streptophyta</taxon>
        <taxon>Embryophyta</taxon>
        <taxon>Tracheophyta</taxon>
        <taxon>Spermatophyta</taxon>
        <taxon>Magnoliopsida</taxon>
        <taxon>eudicotyledons</taxon>
        <taxon>Gunneridae</taxon>
        <taxon>Pentapetalae</taxon>
        <taxon>asterids</taxon>
        <taxon>lamiids</taxon>
        <taxon>Lamiales</taxon>
        <taxon>Lamiaceae</taxon>
        <taxon>Nepetoideae</taxon>
        <taxon>Mentheae</taxon>
        <taxon>Salviinae</taxon>
        <taxon>Salvia</taxon>
        <taxon>Salvia subgen. Calosphace</taxon>
        <taxon>core Calosphace</taxon>
    </lineage>
</organism>
<reference evidence="1" key="1">
    <citation type="submission" date="2018-01" db="EMBL/GenBank/DDBJ databases">
        <authorList>
            <person name="Mao J.F."/>
        </authorList>
    </citation>
    <scope>NUCLEOTIDE SEQUENCE</scope>
    <source>
        <strain evidence="1">Huo1</strain>
        <tissue evidence="1">Leaf</tissue>
    </source>
</reference>
<dbReference type="Proteomes" id="UP000298416">
    <property type="component" value="Unassembled WGS sequence"/>
</dbReference>